<dbReference type="RefSeq" id="WP_092578262.1">
    <property type="nucleotide sequence ID" value="NZ_FOFN01000002.1"/>
</dbReference>
<feature type="domain" description="MnmC-like methyltransferase" evidence="1">
    <location>
        <begin position="165"/>
        <end position="242"/>
    </location>
</feature>
<evidence type="ECO:0000313" key="3">
    <source>
        <dbReference type="Proteomes" id="UP000198999"/>
    </source>
</evidence>
<dbReference type="STRING" id="419940.SAMN05421824_1580"/>
<dbReference type="InterPro" id="IPR029063">
    <property type="entry name" value="SAM-dependent_MTases_sf"/>
</dbReference>
<gene>
    <name evidence="2" type="ORF">SAMN05421824_1580</name>
</gene>
<dbReference type="Gene3D" id="3.40.50.150">
    <property type="entry name" value="Vaccinia Virus protein VP39"/>
    <property type="match status" value="1"/>
</dbReference>
<dbReference type="NCBIfam" id="NF033855">
    <property type="entry name" value="tRNA_MNMC2"/>
    <property type="match status" value="1"/>
</dbReference>
<dbReference type="InterPro" id="IPR008471">
    <property type="entry name" value="MnmC-like_methylTransf"/>
</dbReference>
<dbReference type="OrthoDB" id="9786494at2"/>
<dbReference type="Proteomes" id="UP000198999">
    <property type="component" value="Unassembled WGS sequence"/>
</dbReference>
<sequence>MKREIIITADGSSTIHIPEWNEQYHSKHGAIQEAYHVFIKYGLHQLCHPELVSGSIKKNQSNVTSSAVEKSQSISILEIGFGTGLNAFITYLEAEKLNLNIDYVGVEGYPLASNEIKHLNYLSELKADSRAEVFQNMHNSNWEKQFNLSQSFQLTKQQKMFDEISDENKFNLVYFDAFGARVQPELWTEAIFQKMYVALKPKGVLVTYSAKGSVRRAMQSVGFTVERLPGPPGKREMLRATK</sequence>
<dbReference type="GO" id="GO:0016645">
    <property type="term" value="F:oxidoreductase activity, acting on the CH-NH group of donors"/>
    <property type="evidence" value="ECO:0007669"/>
    <property type="project" value="InterPro"/>
</dbReference>
<evidence type="ECO:0000313" key="2">
    <source>
        <dbReference type="EMBL" id="SEQ41610.1"/>
    </source>
</evidence>
<dbReference type="SUPFAM" id="SSF53335">
    <property type="entry name" value="S-adenosyl-L-methionine-dependent methyltransferases"/>
    <property type="match status" value="1"/>
</dbReference>
<dbReference type="PANTHER" id="PTHR39963">
    <property type="entry name" value="SLL0983 PROTEIN"/>
    <property type="match status" value="1"/>
</dbReference>
<organism evidence="2 3">
    <name type="scientific">Hyunsoonleella jejuensis</name>
    <dbReference type="NCBI Taxonomy" id="419940"/>
    <lineage>
        <taxon>Bacteria</taxon>
        <taxon>Pseudomonadati</taxon>
        <taxon>Bacteroidota</taxon>
        <taxon>Flavobacteriia</taxon>
        <taxon>Flavobacteriales</taxon>
        <taxon>Flavobacteriaceae</taxon>
    </lineage>
</organism>
<dbReference type="AlphaFoldDB" id="A0A1H9FUK4"/>
<dbReference type="EMBL" id="FOFN01000002">
    <property type="protein sequence ID" value="SEQ41610.1"/>
    <property type="molecule type" value="Genomic_DNA"/>
</dbReference>
<keyword evidence="2" id="KW-0489">Methyltransferase</keyword>
<name>A0A1H9FUK4_9FLAO</name>
<keyword evidence="2" id="KW-0808">Transferase</keyword>
<evidence type="ECO:0000259" key="1">
    <source>
        <dbReference type="Pfam" id="PF05430"/>
    </source>
</evidence>
<dbReference type="PANTHER" id="PTHR39963:SF1">
    <property type="entry name" value="MNMC-LIKE METHYLTRANSFERASE DOMAIN-CONTAINING PROTEIN"/>
    <property type="match status" value="1"/>
</dbReference>
<dbReference type="InterPro" id="IPR047785">
    <property type="entry name" value="tRNA_MNMC2"/>
</dbReference>
<reference evidence="2 3" key="1">
    <citation type="submission" date="2016-10" db="EMBL/GenBank/DDBJ databases">
        <authorList>
            <person name="de Groot N.N."/>
        </authorList>
    </citation>
    <scope>NUCLEOTIDE SEQUENCE [LARGE SCALE GENOMIC DNA]</scope>
    <source>
        <strain evidence="2 3">DSM 21035</strain>
    </source>
</reference>
<dbReference type="GO" id="GO:0032259">
    <property type="term" value="P:methylation"/>
    <property type="evidence" value="ECO:0007669"/>
    <property type="project" value="UniProtKB-KW"/>
</dbReference>
<keyword evidence="3" id="KW-1185">Reference proteome</keyword>
<dbReference type="Pfam" id="PF05430">
    <property type="entry name" value="Methyltransf_30"/>
    <property type="match status" value="1"/>
</dbReference>
<proteinExistence type="predicted"/>
<accession>A0A1H9FUK4</accession>
<dbReference type="GO" id="GO:0004808">
    <property type="term" value="F:tRNA (5-methylaminomethyl-2-thiouridylate)(34)-methyltransferase activity"/>
    <property type="evidence" value="ECO:0007669"/>
    <property type="project" value="InterPro"/>
</dbReference>
<protein>
    <submittedName>
        <fullName evidence="2">tRNA U34 5-methylaminomethyl-2-thiouridine-forming methyltransferase MnmC</fullName>
    </submittedName>
</protein>